<comment type="subcellular location">
    <subcellularLocation>
        <location evidence="1">Nucleus</location>
    </subcellularLocation>
</comment>
<evidence type="ECO:0000313" key="6">
    <source>
        <dbReference type="EMBL" id="CAD9769325.1"/>
    </source>
</evidence>
<dbReference type="GO" id="GO:0006351">
    <property type="term" value="P:DNA-templated transcription"/>
    <property type="evidence" value="ECO:0007669"/>
    <property type="project" value="UniProtKB-UniRule"/>
</dbReference>
<dbReference type="GO" id="GO:0005736">
    <property type="term" value="C:RNA polymerase I complex"/>
    <property type="evidence" value="ECO:0007669"/>
    <property type="project" value="TreeGrafter"/>
</dbReference>
<evidence type="ECO:0000313" key="5">
    <source>
        <dbReference type="EMBL" id="AIB10023.1"/>
    </source>
</evidence>
<evidence type="ECO:0000256" key="4">
    <source>
        <dbReference type="PIRNR" id="PIRNR000779"/>
    </source>
</evidence>
<dbReference type="InterPro" id="IPR012340">
    <property type="entry name" value="NA-bd_OB-fold"/>
</dbReference>
<keyword evidence="5" id="KW-0542">Nucleomorph</keyword>
<comment type="similarity">
    <text evidence="2 4">Belongs to the eukaryotic RPB8 RNA polymerase subunit family.</text>
</comment>
<name>A0A060DGS7_9EUKA</name>
<sequence length="141" mass="16428">MDNNLIYRDLFKVIGKDFDGKKYEKTSRILMQSFFNDVELWLDIHSYYFPITFSDMIIFGINIISDSNLTNVYNFVDKEFNNFKYLMSGVIFSIQTVKITNIKKKIIHASFGGLLMKLILPYNSTKLFGIGMHILISISKI</sequence>
<reference evidence="5 7" key="1">
    <citation type="journal article" date="2014" name="BMC Genomics">
        <title>Nucleomorph and plastid genome sequences of the chlorarachniophyte Lotharella oceanica: convergent reductive evolution and frequent recombination in nucleomorph-bearing algae.</title>
        <authorList>
            <person name="Tanifuji G."/>
            <person name="Onodera N.T."/>
            <person name="Brown M.W."/>
            <person name="Curtis B.A."/>
            <person name="Roger A.J."/>
            <person name="Ka-Shu Wong G."/>
            <person name="Melkonian M."/>
            <person name="Archibald J.M."/>
        </authorList>
    </citation>
    <scope>NUCLEOTIDE SEQUENCE [LARGE SCALE GENOMIC DNA]</scope>
    <source>
        <strain evidence="5 7">CCMP622</strain>
    </source>
</reference>
<dbReference type="Gene3D" id="2.40.50.140">
    <property type="entry name" value="Nucleic acid-binding proteins"/>
    <property type="match status" value="1"/>
</dbReference>
<evidence type="ECO:0000313" key="7">
    <source>
        <dbReference type="Proteomes" id="UP000243670"/>
    </source>
</evidence>
<dbReference type="PIRSF" id="PIRSF000779">
    <property type="entry name" value="RNA_pol_Rpb8"/>
    <property type="match status" value="1"/>
</dbReference>
<dbReference type="Pfam" id="PF03870">
    <property type="entry name" value="RNA_pol_Rpb8"/>
    <property type="match status" value="1"/>
</dbReference>
<accession>A0A060DGS7</accession>
<dbReference type="GO" id="GO:0005665">
    <property type="term" value="C:RNA polymerase II, core complex"/>
    <property type="evidence" value="ECO:0007669"/>
    <property type="project" value="UniProtKB-UniRule"/>
</dbReference>
<dbReference type="SUPFAM" id="SSF50249">
    <property type="entry name" value="Nucleic acid-binding proteins"/>
    <property type="match status" value="1"/>
</dbReference>
<dbReference type="SMART" id="SM00658">
    <property type="entry name" value="RPOL8c"/>
    <property type="match status" value="1"/>
</dbReference>
<dbReference type="GO" id="GO:0003899">
    <property type="term" value="F:DNA-directed RNA polymerase activity"/>
    <property type="evidence" value="ECO:0007669"/>
    <property type="project" value="UniProtKB-UniRule"/>
</dbReference>
<reference evidence="6" key="2">
    <citation type="submission" date="2021-01" db="EMBL/GenBank/DDBJ databases">
        <authorList>
            <person name="Corre E."/>
            <person name="Pelletier E."/>
            <person name="Niang G."/>
            <person name="Scheremetjew M."/>
            <person name="Finn R."/>
            <person name="Kale V."/>
            <person name="Holt S."/>
            <person name="Cochrane G."/>
            <person name="Meng A."/>
            <person name="Brown T."/>
            <person name="Cohen L."/>
        </authorList>
    </citation>
    <scope>NUCLEOTIDE SEQUENCE</scope>
    <source>
        <strain evidence="6">CCMP622</strain>
    </source>
</reference>
<dbReference type="PANTHER" id="PTHR10917:SF0">
    <property type="entry name" value="DNA-DIRECTED RNA POLYMERASES I, II, AND III SUBUNIT RPABC3"/>
    <property type="match status" value="1"/>
</dbReference>
<keyword evidence="3 4" id="KW-0539">Nucleus</keyword>
<dbReference type="Proteomes" id="UP000243670">
    <property type="component" value="Nucleomorph 3"/>
</dbReference>
<evidence type="ECO:0000256" key="3">
    <source>
        <dbReference type="ARBA" id="ARBA00023242"/>
    </source>
</evidence>
<dbReference type="PANTHER" id="PTHR10917">
    <property type="entry name" value="DNA-DIRECTED RNA POLYMERASES I, II, AND III SUBUNIT RPABC3"/>
    <property type="match status" value="1"/>
</dbReference>
<comment type="function">
    <text evidence="4">DNA-dependent RNA polymerase catalyzes the transcription of DNA into RNA using the four ribonucleoside triphosphates as substrates. Common component of RNA polymerases I, II and III which synthesize ribosomal RNA precursors, mRNA precursors and many functional non-coding RNAs, and small RNAs, such as 5S rRNA and tRNAs, respectively.</text>
</comment>
<evidence type="ECO:0000256" key="1">
    <source>
        <dbReference type="ARBA" id="ARBA00004123"/>
    </source>
</evidence>
<dbReference type="EMBL" id="CP006629">
    <property type="protein sequence ID" value="AIB10023.1"/>
    <property type="molecule type" value="Genomic_DNA"/>
</dbReference>
<geneLocation type="nucleomorph" evidence="5"/>
<dbReference type="InterPro" id="IPR005570">
    <property type="entry name" value="RPABC3"/>
</dbReference>
<proteinExistence type="inferred from homology"/>
<dbReference type="GO" id="GO:0005666">
    <property type="term" value="C:RNA polymerase III complex"/>
    <property type="evidence" value="ECO:0007669"/>
    <property type="project" value="TreeGrafter"/>
</dbReference>
<organism evidence="5 7">
    <name type="scientific">Lotharella oceanica</name>
    <dbReference type="NCBI Taxonomy" id="641309"/>
    <lineage>
        <taxon>Eukaryota</taxon>
        <taxon>Sar</taxon>
        <taxon>Rhizaria</taxon>
        <taxon>Cercozoa</taxon>
        <taxon>Chlorarachniophyceae</taxon>
        <taxon>Lotharella</taxon>
    </lineage>
</organism>
<gene>
    <name evidence="5" type="primary">rpb8</name>
    <name evidence="6" type="ORF">LSP00402_LOCUS13307</name>
    <name evidence="5" type="ORF">M951_chr3120</name>
</gene>
<dbReference type="AlphaFoldDB" id="A0A060DGS7"/>
<dbReference type="EMBL" id="HBHP01021363">
    <property type="protein sequence ID" value="CAD9769325.1"/>
    <property type="molecule type" value="Transcribed_RNA"/>
</dbReference>
<evidence type="ECO:0000256" key="2">
    <source>
        <dbReference type="ARBA" id="ARBA00008912"/>
    </source>
</evidence>
<protein>
    <recommendedName>
        <fullName evidence="4">DNA-directed RNA polymerases I, II, and III subunit RPABC3</fullName>
    </recommendedName>
</protein>